<dbReference type="RefSeq" id="WP_006667596.1">
    <property type="nucleotide sequence ID" value="NZ_AOIP01000060.1"/>
</dbReference>
<keyword evidence="1" id="KW-1133">Transmembrane helix</keyword>
<keyword evidence="1" id="KW-0472">Membrane</keyword>
<protein>
    <recommendedName>
        <fullName evidence="2">DUF7575 domain-containing protein</fullName>
    </recommendedName>
</protein>
<evidence type="ECO:0000313" key="3">
    <source>
        <dbReference type="EMBL" id="ELY98765.1"/>
    </source>
</evidence>
<dbReference type="AlphaFoldDB" id="M0AJ71"/>
<comment type="caution">
    <text evidence="3">The sequence shown here is derived from an EMBL/GenBank/DDBJ whole genome shotgun (WGS) entry which is preliminary data.</text>
</comment>
<sequence length="141" mass="15297">MDQSTSRKRPWLAAGLGLLITGLGQLYLRRWKRALGWAIFAVLVGAFLVPESTLANPASADLVDGAPLLVVGLLSVIDAYLIAQRHNVQLAVAQESRCSSCYRELDADVAFCPWCGSEVQSTAADDDSTWTDAHNSSDDRF</sequence>
<keyword evidence="4" id="KW-1185">Reference proteome</keyword>
<proteinExistence type="predicted"/>
<dbReference type="PATRIC" id="fig|1227491.4.peg.4238"/>
<dbReference type="OrthoDB" id="204947at2157"/>
<feature type="domain" description="DUF7575" evidence="2">
    <location>
        <begin position="94"/>
        <end position="119"/>
    </location>
</feature>
<accession>M0AJ71</accession>
<organism evidence="3 4">
    <name type="scientific">Natrialba aegyptia DSM 13077</name>
    <dbReference type="NCBI Taxonomy" id="1227491"/>
    <lineage>
        <taxon>Archaea</taxon>
        <taxon>Methanobacteriati</taxon>
        <taxon>Methanobacteriota</taxon>
        <taxon>Stenosarchaea group</taxon>
        <taxon>Halobacteria</taxon>
        <taxon>Halobacteriales</taxon>
        <taxon>Natrialbaceae</taxon>
        <taxon>Natrialba</taxon>
    </lineage>
</organism>
<evidence type="ECO:0000256" key="1">
    <source>
        <dbReference type="SAM" id="Phobius"/>
    </source>
</evidence>
<dbReference type="EMBL" id="AOIP01000060">
    <property type="protein sequence ID" value="ELY98765.1"/>
    <property type="molecule type" value="Genomic_DNA"/>
</dbReference>
<feature type="transmembrane region" description="Helical" evidence="1">
    <location>
        <begin position="65"/>
        <end position="83"/>
    </location>
</feature>
<feature type="transmembrane region" description="Helical" evidence="1">
    <location>
        <begin position="35"/>
        <end position="53"/>
    </location>
</feature>
<dbReference type="Pfam" id="PF24460">
    <property type="entry name" value="DUF7575"/>
    <property type="match status" value="1"/>
</dbReference>
<dbReference type="Proteomes" id="UP000011591">
    <property type="component" value="Unassembled WGS sequence"/>
</dbReference>
<gene>
    <name evidence="3" type="ORF">C480_21099</name>
</gene>
<dbReference type="InterPro" id="IPR055997">
    <property type="entry name" value="DUF7575"/>
</dbReference>
<evidence type="ECO:0000259" key="2">
    <source>
        <dbReference type="Pfam" id="PF24460"/>
    </source>
</evidence>
<evidence type="ECO:0000313" key="4">
    <source>
        <dbReference type="Proteomes" id="UP000011591"/>
    </source>
</evidence>
<keyword evidence="1" id="KW-0812">Transmembrane</keyword>
<feature type="transmembrane region" description="Helical" evidence="1">
    <location>
        <begin position="12"/>
        <end position="28"/>
    </location>
</feature>
<name>M0AJ71_9EURY</name>
<reference evidence="3 4" key="1">
    <citation type="journal article" date="2014" name="PLoS Genet.">
        <title>Phylogenetically driven sequencing of extremely halophilic archaea reveals strategies for static and dynamic osmo-response.</title>
        <authorList>
            <person name="Becker E.A."/>
            <person name="Seitzer P.M."/>
            <person name="Tritt A."/>
            <person name="Larsen D."/>
            <person name="Krusor M."/>
            <person name="Yao A.I."/>
            <person name="Wu D."/>
            <person name="Madern D."/>
            <person name="Eisen J.A."/>
            <person name="Darling A.E."/>
            <person name="Facciotti M.T."/>
        </authorList>
    </citation>
    <scope>NUCLEOTIDE SEQUENCE [LARGE SCALE GENOMIC DNA]</scope>
    <source>
        <strain evidence="3 4">DSM 13077</strain>
    </source>
</reference>